<evidence type="ECO:0000313" key="3">
    <source>
        <dbReference type="Proteomes" id="UP001597460"/>
    </source>
</evidence>
<keyword evidence="3" id="KW-1185">Reference proteome</keyword>
<evidence type="ECO:0000313" key="2">
    <source>
        <dbReference type="EMBL" id="MFD2532494.1"/>
    </source>
</evidence>
<feature type="signal peptide" evidence="1">
    <location>
        <begin position="1"/>
        <end position="20"/>
    </location>
</feature>
<feature type="chain" id="PRO_5047463059" description="DUF4402 domain-containing protein" evidence="1">
    <location>
        <begin position="21"/>
        <end position="167"/>
    </location>
</feature>
<proteinExistence type="predicted"/>
<dbReference type="EMBL" id="JBHULI010000024">
    <property type="protein sequence ID" value="MFD2532494.1"/>
    <property type="molecule type" value="Genomic_DNA"/>
</dbReference>
<evidence type="ECO:0000256" key="1">
    <source>
        <dbReference type="SAM" id="SignalP"/>
    </source>
</evidence>
<gene>
    <name evidence="2" type="ORF">ACFSVN_08560</name>
</gene>
<dbReference type="Proteomes" id="UP001597460">
    <property type="component" value="Unassembled WGS sequence"/>
</dbReference>
<comment type="caution">
    <text evidence="2">The sequence shown here is derived from an EMBL/GenBank/DDBJ whole genome shotgun (WGS) entry which is preliminary data.</text>
</comment>
<accession>A0ABW5JK25</accession>
<sequence length="167" mass="18978">MRYYPLTILFLLFTYGTVLAQNQESNISAQVNVNAEVIQSIELIKVQSMQFGNTQPGQRLIYVNPINDLNAGYMIAVGTPDAEFRLNYLPERELTQIDGEGSLTFEYEISGNDVEDQATSELLELENRNIRFNSEGRYYIWVGGRVNLENAAPGNYEGDFTIEIDYI</sequence>
<evidence type="ECO:0008006" key="4">
    <source>
        <dbReference type="Google" id="ProtNLM"/>
    </source>
</evidence>
<keyword evidence="1" id="KW-0732">Signal</keyword>
<dbReference type="RefSeq" id="WP_390301000.1">
    <property type="nucleotide sequence ID" value="NZ_JBHULI010000024.1"/>
</dbReference>
<reference evidence="3" key="1">
    <citation type="journal article" date="2019" name="Int. J. Syst. Evol. Microbiol.">
        <title>The Global Catalogue of Microorganisms (GCM) 10K type strain sequencing project: providing services to taxonomists for standard genome sequencing and annotation.</title>
        <authorList>
            <consortium name="The Broad Institute Genomics Platform"/>
            <consortium name="The Broad Institute Genome Sequencing Center for Infectious Disease"/>
            <person name="Wu L."/>
            <person name="Ma J."/>
        </authorList>
    </citation>
    <scope>NUCLEOTIDE SEQUENCE [LARGE SCALE GENOMIC DNA]</scope>
    <source>
        <strain evidence="3">KCTC 52042</strain>
    </source>
</reference>
<organism evidence="2 3">
    <name type="scientific">Gracilimonas halophila</name>
    <dbReference type="NCBI Taxonomy" id="1834464"/>
    <lineage>
        <taxon>Bacteria</taxon>
        <taxon>Pseudomonadati</taxon>
        <taxon>Balneolota</taxon>
        <taxon>Balneolia</taxon>
        <taxon>Balneolales</taxon>
        <taxon>Balneolaceae</taxon>
        <taxon>Gracilimonas</taxon>
    </lineage>
</organism>
<name>A0ABW5JK25_9BACT</name>
<protein>
    <recommendedName>
        <fullName evidence="4">DUF4402 domain-containing protein</fullName>
    </recommendedName>
</protein>